<proteinExistence type="inferred from homology"/>
<dbReference type="GO" id="GO:0005737">
    <property type="term" value="C:cytoplasm"/>
    <property type="evidence" value="ECO:0007669"/>
    <property type="project" value="TreeGrafter"/>
</dbReference>
<keyword evidence="4" id="KW-0539">Nucleus</keyword>
<sequence length="269" mass="29999">MRSYFENLYSNKIETTKDIDKFLEAYAPPKLNQEDIHDLNRSISSNEIEEAIKNLPSKKSPGPDGFSAEFYKTFKEELIPILLKVFQEIEKEGTLPNSFYETNITLIPKPGKHTSRKENLNQSAAERPRGAASWRPPHPGVGDVLQTYRSRPQQHPWLQHPGPGTPVPTAGSVPSLWGLVPGAAAPFRPLFNDFGPPSMGYVQAMKPPDAQGSQSTYTDLLSVIEEIGKEIRPTYTGSKSAMERLKRGIIHARALVRECLAETERNACT</sequence>
<reference evidence="6" key="1">
    <citation type="submission" date="2025-08" db="UniProtKB">
        <authorList>
            <consortium name="Ensembl"/>
        </authorList>
    </citation>
    <scope>IDENTIFICATION</scope>
</reference>
<evidence type="ECO:0008006" key="8">
    <source>
        <dbReference type="Google" id="ProtNLM"/>
    </source>
</evidence>
<comment type="subcellular location">
    <subcellularLocation>
        <location evidence="1">Nucleus</location>
    </subcellularLocation>
</comment>
<comment type="similarity">
    <text evidence="2">Belongs to the CDK2AP family.</text>
</comment>
<dbReference type="PANTHER" id="PTHR22607">
    <property type="entry name" value="DELETED IN ORAL CANCER 1/CDK2-ASSOCIATED PROTEIN 1"/>
    <property type="match status" value="1"/>
</dbReference>
<keyword evidence="3" id="KW-0597">Phosphoprotein</keyword>
<dbReference type="Pfam" id="PF09806">
    <property type="entry name" value="CDK2AP"/>
    <property type="match status" value="1"/>
</dbReference>
<dbReference type="GO" id="GO:2000134">
    <property type="term" value="P:negative regulation of G1/S transition of mitotic cell cycle"/>
    <property type="evidence" value="ECO:0007669"/>
    <property type="project" value="TreeGrafter"/>
</dbReference>
<reference evidence="6" key="2">
    <citation type="submission" date="2025-09" db="UniProtKB">
        <authorList>
            <consortium name="Ensembl"/>
        </authorList>
    </citation>
    <scope>IDENTIFICATION</scope>
</reference>
<dbReference type="GO" id="GO:0070507">
    <property type="term" value="P:regulation of microtubule cytoskeleton organization"/>
    <property type="evidence" value="ECO:0007669"/>
    <property type="project" value="TreeGrafter"/>
</dbReference>
<evidence type="ECO:0000256" key="4">
    <source>
        <dbReference type="ARBA" id="ARBA00023242"/>
    </source>
</evidence>
<dbReference type="GeneTree" id="ENSGT00940000160334"/>
<evidence type="ECO:0000313" key="7">
    <source>
        <dbReference type="Proteomes" id="UP000694564"/>
    </source>
</evidence>
<evidence type="ECO:0000256" key="5">
    <source>
        <dbReference type="SAM" id="MobiDB-lite"/>
    </source>
</evidence>
<evidence type="ECO:0000256" key="3">
    <source>
        <dbReference type="ARBA" id="ARBA00022553"/>
    </source>
</evidence>
<dbReference type="GO" id="GO:0005634">
    <property type="term" value="C:nucleus"/>
    <property type="evidence" value="ECO:0007669"/>
    <property type="project" value="UniProtKB-SubCell"/>
</dbReference>
<accession>A0A8D2JSG1</accession>
<dbReference type="Proteomes" id="UP000694564">
    <property type="component" value="Chromosome 16"/>
</dbReference>
<evidence type="ECO:0000313" key="6">
    <source>
        <dbReference type="Ensembl" id="ENSSVLP00005030638.1"/>
    </source>
</evidence>
<dbReference type="GO" id="GO:0005874">
    <property type="term" value="C:microtubule"/>
    <property type="evidence" value="ECO:0007669"/>
    <property type="project" value="TreeGrafter"/>
</dbReference>
<evidence type="ECO:0000256" key="1">
    <source>
        <dbReference type="ARBA" id="ARBA00004123"/>
    </source>
</evidence>
<evidence type="ECO:0000256" key="2">
    <source>
        <dbReference type="ARBA" id="ARBA00008485"/>
    </source>
</evidence>
<dbReference type="AlphaFoldDB" id="A0A8D2JSG1"/>
<organism evidence="6 7">
    <name type="scientific">Sciurus vulgaris</name>
    <name type="common">Eurasian red squirrel</name>
    <dbReference type="NCBI Taxonomy" id="55149"/>
    <lineage>
        <taxon>Eukaryota</taxon>
        <taxon>Metazoa</taxon>
        <taxon>Chordata</taxon>
        <taxon>Craniata</taxon>
        <taxon>Vertebrata</taxon>
        <taxon>Euteleostomi</taxon>
        <taxon>Mammalia</taxon>
        <taxon>Eutheria</taxon>
        <taxon>Euarchontoglires</taxon>
        <taxon>Glires</taxon>
        <taxon>Rodentia</taxon>
        <taxon>Sciuromorpha</taxon>
        <taxon>Sciuridae</taxon>
        <taxon>Sciurinae</taxon>
        <taxon>Sciurini</taxon>
        <taxon>Sciurus</taxon>
    </lineage>
</organism>
<keyword evidence="7" id="KW-1185">Reference proteome</keyword>
<name>A0A8D2JSG1_SCIVU</name>
<dbReference type="InterPro" id="IPR017266">
    <property type="entry name" value="DOC_1/2"/>
</dbReference>
<dbReference type="PANTHER" id="PTHR22607:SF4">
    <property type="entry name" value="CYCLIN-DEPENDENT KINASE 2-ASSOCIATED PROTEIN 2"/>
    <property type="match status" value="1"/>
</dbReference>
<dbReference type="OrthoDB" id="9628807at2759"/>
<protein>
    <recommendedName>
        <fullName evidence="8">Cyclin-dependent kinase 2-associated protein 2</fullName>
    </recommendedName>
</protein>
<dbReference type="Ensembl" id="ENSSVLT00005034029.1">
    <property type="protein sequence ID" value="ENSSVLP00005030638.1"/>
    <property type="gene ID" value="ENSSVLG00005024162.1"/>
</dbReference>
<feature type="region of interest" description="Disordered" evidence="5">
    <location>
        <begin position="110"/>
        <end position="139"/>
    </location>
</feature>
<dbReference type="Gene3D" id="6.10.140.1300">
    <property type="match status" value="1"/>
</dbReference>